<name>A0A5J5HE47_9BACI</name>
<protein>
    <submittedName>
        <fullName evidence="1">Uncharacterized protein</fullName>
    </submittedName>
</protein>
<sequence>MTGRAEQMQHAVSPFSNQHKWELKWRRIPSRELSKLRSGMVFDTNSRKERKSLEAIASVGLIEGNQLQQIFKLKKPQIRRMESFNLIMRHFIRKNGQDIPFYTLGPTSAEKIVPGFVPNYWVEYQIEDVLNRFMFFRLFDLLKHQNANVATAPKPFTGALELNGNLLYVYCTRGDTKDLQMLLKWKPFTDRMIIVTEHIQYLKPLDIFLQDQKLKIRAITDEQLIRDHSQFYTFRENEDKVFKWMLESKG</sequence>
<reference evidence="1 2" key="1">
    <citation type="submission" date="2019-09" db="EMBL/GenBank/DDBJ databases">
        <title>Whole genome sequences of isolates from the Mars Exploration Rovers.</title>
        <authorList>
            <person name="Seuylemezian A."/>
            <person name="Vaishampayan P."/>
        </authorList>
    </citation>
    <scope>NUCLEOTIDE SEQUENCE [LARGE SCALE GENOMIC DNA]</scope>
    <source>
        <strain evidence="1 2">MER_TA_151</strain>
    </source>
</reference>
<dbReference type="AlphaFoldDB" id="A0A5J5HE47"/>
<dbReference type="OrthoDB" id="2963302at2"/>
<comment type="caution">
    <text evidence="1">The sequence shown here is derived from an EMBL/GenBank/DDBJ whole genome shotgun (WGS) entry which is preliminary data.</text>
</comment>
<accession>A0A5J5HE47</accession>
<dbReference type="Proteomes" id="UP000326671">
    <property type="component" value="Unassembled WGS sequence"/>
</dbReference>
<evidence type="ECO:0000313" key="2">
    <source>
        <dbReference type="Proteomes" id="UP000326671"/>
    </source>
</evidence>
<proteinExistence type="predicted"/>
<gene>
    <name evidence="1" type="ORF">F4V44_19720</name>
</gene>
<keyword evidence="2" id="KW-1185">Reference proteome</keyword>
<dbReference type="EMBL" id="VYKL01000032">
    <property type="protein sequence ID" value="KAA9019010.1"/>
    <property type="molecule type" value="Genomic_DNA"/>
</dbReference>
<dbReference type="RefSeq" id="WP_150441734.1">
    <property type="nucleotide sequence ID" value="NZ_VYKL01000032.1"/>
</dbReference>
<evidence type="ECO:0000313" key="1">
    <source>
        <dbReference type="EMBL" id="KAA9019010.1"/>
    </source>
</evidence>
<organism evidence="1 2">
    <name type="scientific">Niallia endozanthoxylica</name>
    <dbReference type="NCBI Taxonomy" id="2036016"/>
    <lineage>
        <taxon>Bacteria</taxon>
        <taxon>Bacillati</taxon>
        <taxon>Bacillota</taxon>
        <taxon>Bacilli</taxon>
        <taxon>Bacillales</taxon>
        <taxon>Bacillaceae</taxon>
        <taxon>Niallia</taxon>
    </lineage>
</organism>